<dbReference type="Pfam" id="PF00664">
    <property type="entry name" value="ABC_membrane"/>
    <property type="match status" value="1"/>
</dbReference>
<feature type="transmembrane region" description="Helical" evidence="9">
    <location>
        <begin position="148"/>
        <end position="168"/>
    </location>
</feature>
<feature type="transmembrane region" description="Helical" evidence="9">
    <location>
        <begin position="174"/>
        <end position="194"/>
    </location>
</feature>
<feature type="transmembrane region" description="Helical" evidence="9">
    <location>
        <begin position="72"/>
        <end position="94"/>
    </location>
</feature>
<dbReference type="Gene3D" id="1.20.1560.10">
    <property type="entry name" value="ABC transporter type 1, transmembrane domain"/>
    <property type="match status" value="1"/>
</dbReference>
<dbReference type="FunFam" id="3.40.50.300:FF:000221">
    <property type="entry name" value="Multidrug ABC transporter ATP-binding protein"/>
    <property type="match status" value="1"/>
</dbReference>
<dbReference type="PROSITE" id="PS50929">
    <property type="entry name" value="ABC_TM1F"/>
    <property type="match status" value="1"/>
</dbReference>
<dbReference type="Gene3D" id="3.40.50.300">
    <property type="entry name" value="P-loop containing nucleotide triphosphate hydrolases"/>
    <property type="match status" value="1"/>
</dbReference>
<keyword evidence="4 9" id="KW-0812">Transmembrane</keyword>
<dbReference type="PROSITE" id="PS50893">
    <property type="entry name" value="ABC_TRANSPORTER_2"/>
    <property type="match status" value="1"/>
</dbReference>
<dbReference type="InterPro" id="IPR036640">
    <property type="entry name" value="ABC1_TM_sf"/>
</dbReference>
<evidence type="ECO:0000256" key="7">
    <source>
        <dbReference type="ARBA" id="ARBA00022989"/>
    </source>
</evidence>
<dbReference type="InterPro" id="IPR017871">
    <property type="entry name" value="ABC_transporter-like_CS"/>
</dbReference>
<keyword evidence="6" id="KW-0067">ATP-binding</keyword>
<evidence type="ECO:0000259" key="10">
    <source>
        <dbReference type="PROSITE" id="PS50893"/>
    </source>
</evidence>
<dbReference type="PANTHER" id="PTHR43394:SF1">
    <property type="entry name" value="ATP-BINDING CASSETTE SUB-FAMILY B MEMBER 10, MITOCHONDRIAL"/>
    <property type="match status" value="1"/>
</dbReference>
<dbReference type="CDD" id="cd18551">
    <property type="entry name" value="ABC_6TM_LmrA_like"/>
    <property type="match status" value="1"/>
</dbReference>
<dbReference type="PANTHER" id="PTHR43394">
    <property type="entry name" value="ATP-DEPENDENT PERMEASE MDL1, MITOCHONDRIAL"/>
    <property type="match status" value="1"/>
</dbReference>
<evidence type="ECO:0000259" key="11">
    <source>
        <dbReference type="PROSITE" id="PS50929"/>
    </source>
</evidence>
<evidence type="ECO:0000256" key="3">
    <source>
        <dbReference type="ARBA" id="ARBA00022475"/>
    </source>
</evidence>
<evidence type="ECO:0000313" key="12">
    <source>
        <dbReference type="EMBL" id="CAB4557715.1"/>
    </source>
</evidence>
<keyword evidence="7 9" id="KW-1133">Transmembrane helix</keyword>
<accession>A0A6J6D360</accession>
<dbReference type="SUPFAM" id="SSF90123">
    <property type="entry name" value="ABC transporter transmembrane region"/>
    <property type="match status" value="1"/>
</dbReference>
<proteinExistence type="predicted"/>
<sequence>MSMAGRGRNIAPKDTGPKAKFNQLTPYLFEHKAALVVAVILSLIGAVVSLAQPLVVGQVITAVQNGEDVGQLALILVLVIFGAGIASGFMYYVLAKAGEGVVLSARNKLAVRLLKLPILEYDLRRTGDLVSRVGSDTTLLRAVLTQGLIDAAGGVLIFVGAIIAMAFIDPFLLFLTLAMISVAVASIVVSARQIRSATTKAQQRVGDMAASVERALSAVRTIRAARAESRETEGISKDANEAYVQGVKIAKINALISPIAGVASNAAFIVVLGVGGYRVAAGETSVANLVTFILLMFLMIRPLGQAFGAYSSVMSALGALARIEEILQLPLEETARESAQTSKPKKTQNAIEFKKVSFAYPAAEAHRDGKLVLDSVSFKIKKGDRVALVGPSGAGKSTVLSLIERFYEPNSGEILLEGVPVTELSRDALRSQIGYVEQDAPVLAGSIRDNLLIGSPNATDADLKAVLAEVNLTAVLKRDKRSLDAEVGEAGIMLSGGERQRLAIARALLAAPPILLLDESTSALDGLNEQRMREAIDAVAQGRTMIVIAHRLSTVVDSDLIIVLDQGKVVGSGTHSQLVKSTPLYKQLAKHQLLV</sequence>
<gene>
    <name evidence="12" type="ORF">UFOPK1537_00714</name>
</gene>
<feature type="domain" description="ABC transporter" evidence="10">
    <location>
        <begin position="351"/>
        <end position="591"/>
    </location>
</feature>
<evidence type="ECO:0000256" key="9">
    <source>
        <dbReference type="SAM" id="Phobius"/>
    </source>
</evidence>
<dbReference type="AlphaFoldDB" id="A0A6J6D360"/>
<dbReference type="Pfam" id="PF00005">
    <property type="entry name" value="ABC_tran"/>
    <property type="match status" value="1"/>
</dbReference>
<dbReference type="SUPFAM" id="SSF52540">
    <property type="entry name" value="P-loop containing nucleoside triphosphate hydrolases"/>
    <property type="match status" value="1"/>
</dbReference>
<name>A0A6J6D360_9ZZZZ</name>
<dbReference type="InterPro" id="IPR039421">
    <property type="entry name" value="Type_1_exporter"/>
</dbReference>
<dbReference type="InterPro" id="IPR003439">
    <property type="entry name" value="ABC_transporter-like_ATP-bd"/>
</dbReference>
<keyword evidence="8 9" id="KW-0472">Membrane</keyword>
<keyword evidence="5" id="KW-0547">Nucleotide-binding</keyword>
<keyword evidence="3" id="KW-1003">Cell membrane</keyword>
<dbReference type="InterPro" id="IPR011527">
    <property type="entry name" value="ABC1_TM_dom"/>
</dbReference>
<reference evidence="12" key="1">
    <citation type="submission" date="2020-05" db="EMBL/GenBank/DDBJ databases">
        <authorList>
            <person name="Chiriac C."/>
            <person name="Salcher M."/>
            <person name="Ghai R."/>
            <person name="Kavagutti S V."/>
        </authorList>
    </citation>
    <scope>NUCLEOTIDE SEQUENCE</scope>
</reference>
<dbReference type="InterPro" id="IPR003593">
    <property type="entry name" value="AAA+_ATPase"/>
</dbReference>
<feature type="transmembrane region" description="Helical" evidence="9">
    <location>
        <begin position="33"/>
        <end position="52"/>
    </location>
</feature>
<keyword evidence="2" id="KW-0813">Transport</keyword>
<dbReference type="GO" id="GO:0015421">
    <property type="term" value="F:ABC-type oligopeptide transporter activity"/>
    <property type="evidence" value="ECO:0007669"/>
    <property type="project" value="TreeGrafter"/>
</dbReference>
<evidence type="ECO:0000256" key="8">
    <source>
        <dbReference type="ARBA" id="ARBA00023136"/>
    </source>
</evidence>
<dbReference type="EMBL" id="CAEZSX010000116">
    <property type="protein sequence ID" value="CAB4557715.1"/>
    <property type="molecule type" value="Genomic_DNA"/>
</dbReference>
<dbReference type="GO" id="GO:0005886">
    <property type="term" value="C:plasma membrane"/>
    <property type="evidence" value="ECO:0007669"/>
    <property type="project" value="UniProtKB-SubCell"/>
</dbReference>
<feature type="transmembrane region" description="Helical" evidence="9">
    <location>
        <begin position="286"/>
        <end position="304"/>
    </location>
</feature>
<evidence type="ECO:0000256" key="6">
    <source>
        <dbReference type="ARBA" id="ARBA00022840"/>
    </source>
</evidence>
<organism evidence="12">
    <name type="scientific">freshwater metagenome</name>
    <dbReference type="NCBI Taxonomy" id="449393"/>
    <lineage>
        <taxon>unclassified sequences</taxon>
        <taxon>metagenomes</taxon>
        <taxon>ecological metagenomes</taxon>
    </lineage>
</organism>
<comment type="subcellular location">
    <subcellularLocation>
        <location evidence="1">Cell membrane</location>
        <topology evidence="1">Multi-pass membrane protein</topology>
    </subcellularLocation>
</comment>
<evidence type="ECO:0000256" key="4">
    <source>
        <dbReference type="ARBA" id="ARBA00022692"/>
    </source>
</evidence>
<feature type="transmembrane region" description="Helical" evidence="9">
    <location>
        <begin position="255"/>
        <end position="280"/>
    </location>
</feature>
<evidence type="ECO:0000256" key="5">
    <source>
        <dbReference type="ARBA" id="ARBA00022741"/>
    </source>
</evidence>
<evidence type="ECO:0000256" key="1">
    <source>
        <dbReference type="ARBA" id="ARBA00004651"/>
    </source>
</evidence>
<dbReference type="PROSITE" id="PS00211">
    <property type="entry name" value="ABC_TRANSPORTER_1"/>
    <property type="match status" value="1"/>
</dbReference>
<feature type="domain" description="ABC transmembrane type-1" evidence="11">
    <location>
        <begin position="36"/>
        <end position="315"/>
    </location>
</feature>
<evidence type="ECO:0000256" key="2">
    <source>
        <dbReference type="ARBA" id="ARBA00022448"/>
    </source>
</evidence>
<dbReference type="SMART" id="SM00382">
    <property type="entry name" value="AAA"/>
    <property type="match status" value="1"/>
</dbReference>
<dbReference type="GO" id="GO:0016887">
    <property type="term" value="F:ATP hydrolysis activity"/>
    <property type="evidence" value="ECO:0007669"/>
    <property type="project" value="InterPro"/>
</dbReference>
<dbReference type="InterPro" id="IPR027417">
    <property type="entry name" value="P-loop_NTPase"/>
</dbReference>
<dbReference type="GO" id="GO:0005524">
    <property type="term" value="F:ATP binding"/>
    <property type="evidence" value="ECO:0007669"/>
    <property type="project" value="UniProtKB-KW"/>
</dbReference>
<protein>
    <submittedName>
        <fullName evidence="12">Unannotated protein</fullName>
    </submittedName>
</protein>